<dbReference type="AlphaFoldDB" id="A0A4R6PLT7"/>
<name>A0A4R6PLT7_NOCIG</name>
<accession>A0A4R6PLT7</accession>
<dbReference type="EMBL" id="SNXK01000003">
    <property type="protein sequence ID" value="TDP38750.1"/>
    <property type="molecule type" value="Genomic_DNA"/>
</dbReference>
<evidence type="ECO:0000313" key="2">
    <source>
        <dbReference type="Proteomes" id="UP000295087"/>
    </source>
</evidence>
<protein>
    <recommendedName>
        <fullName evidence="3">Protein involved in plasmid replication-relaxation</fullName>
    </recommendedName>
</protein>
<gene>
    <name evidence="1" type="ORF">DFR75_103407</name>
</gene>
<dbReference type="Proteomes" id="UP000295087">
    <property type="component" value="Unassembled WGS sequence"/>
</dbReference>
<comment type="caution">
    <text evidence="1">The sequence shown here is derived from an EMBL/GenBank/DDBJ whole genome shotgun (WGS) entry which is preliminary data.</text>
</comment>
<evidence type="ECO:0000313" key="1">
    <source>
        <dbReference type="EMBL" id="TDP38750.1"/>
    </source>
</evidence>
<keyword evidence="2" id="KW-1185">Reference proteome</keyword>
<organism evidence="1 2">
    <name type="scientific">Nocardia ignorata</name>
    <dbReference type="NCBI Taxonomy" id="145285"/>
    <lineage>
        <taxon>Bacteria</taxon>
        <taxon>Bacillati</taxon>
        <taxon>Actinomycetota</taxon>
        <taxon>Actinomycetes</taxon>
        <taxon>Mycobacteriales</taxon>
        <taxon>Nocardiaceae</taxon>
        <taxon>Nocardia</taxon>
    </lineage>
</organism>
<sequence>MSFRLSPRDMTGLTILAEMYGAPMDVVGEMLGVSSSRTYRIVAKWAAAGMISDRRPRPVMGPSWIFPTKSTAEALLGRPVRYWVPTPMMAAHTKAVFQLRLALTGTDLDRWVAERRLRGEVGATKAGESRPHIHDGRYFTAAGDLWAIEVELTAKSIAAAKSSVFQAWRVAQSAECAGVAYYCRGEAVKAVIRSAARGLDATKGPKLVLVDLDEFLASQKVETLSPDLRPGLRVIAGGAADHNNSQVTDRTENGKAVSQ</sequence>
<reference evidence="1 2" key="1">
    <citation type="submission" date="2019-03" db="EMBL/GenBank/DDBJ databases">
        <title>Genomic Encyclopedia of Type Strains, Phase IV (KMG-IV): sequencing the most valuable type-strain genomes for metagenomic binning, comparative biology and taxonomic classification.</title>
        <authorList>
            <person name="Goeker M."/>
        </authorList>
    </citation>
    <scope>NUCLEOTIDE SEQUENCE [LARGE SCALE GENOMIC DNA]</scope>
    <source>
        <strain evidence="1 2">DSM 44496</strain>
    </source>
</reference>
<evidence type="ECO:0008006" key="3">
    <source>
        <dbReference type="Google" id="ProtNLM"/>
    </source>
</evidence>
<proteinExistence type="predicted"/>